<dbReference type="Pfam" id="PF00134">
    <property type="entry name" value="Cyclin_N"/>
    <property type="match status" value="1"/>
</dbReference>
<feature type="domain" description="Cyclin N-terminal" evidence="1">
    <location>
        <begin position="66"/>
        <end position="175"/>
    </location>
</feature>
<organism evidence="2 3">
    <name type="scientific">Cryptolaemus montrouzieri</name>
    <dbReference type="NCBI Taxonomy" id="559131"/>
    <lineage>
        <taxon>Eukaryota</taxon>
        <taxon>Metazoa</taxon>
        <taxon>Ecdysozoa</taxon>
        <taxon>Arthropoda</taxon>
        <taxon>Hexapoda</taxon>
        <taxon>Insecta</taxon>
        <taxon>Pterygota</taxon>
        <taxon>Neoptera</taxon>
        <taxon>Endopterygota</taxon>
        <taxon>Coleoptera</taxon>
        <taxon>Polyphaga</taxon>
        <taxon>Cucujiformia</taxon>
        <taxon>Coccinelloidea</taxon>
        <taxon>Coccinellidae</taxon>
        <taxon>Scymninae</taxon>
        <taxon>Scymnini</taxon>
        <taxon>Cryptolaemus</taxon>
    </lineage>
</organism>
<name>A0ABD2N9D3_9CUCU</name>
<dbReference type="SUPFAM" id="SSF47954">
    <property type="entry name" value="Cyclin-like"/>
    <property type="match status" value="1"/>
</dbReference>
<dbReference type="Proteomes" id="UP001516400">
    <property type="component" value="Unassembled WGS sequence"/>
</dbReference>
<keyword evidence="3" id="KW-1185">Reference proteome</keyword>
<dbReference type="AlphaFoldDB" id="A0ABD2N9D3"/>
<dbReference type="InterPro" id="IPR006671">
    <property type="entry name" value="Cyclin_N"/>
</dbReference>
<sequence>MESKNENESGLEIEKPVLKSTLIKKLSGRFKTEYEKYPRFQRSTEDDYQEEYIILLYNEEPKNTLTLDFLSATIITENLRFIVVDRLFKIQQRFRIPDNEYYMAIKIMDAALQICSEKRECELLAITSLWMVHKFNSSSTIPINHIVPLLDGEYSEKAFLDMERKVFSFVNFNLRKQEPSTFIEYYLVTANLIDKEHIYHGSFFVCDCLTKFPMFSYMESSFLAELAIFTTLTVFKEDYTRLLSIMRNSSHTVKMSQADCLQKIRSIYRRRYHREPFLKHSSMSRLRISKYFV</sequence>
<protein>
    <recommendedName>
        <fullName evidence="1">Cyclin N-terminal domain-containing protein</fullName>
    </recommendedName>
</protein>
<reference evidence="2 3" key="1">
    <citation type="journal article" date="2021" name="BMC Biol.">
        <title>Horizontally acquired antibacterial genes associated with adaptive radiation of ladybird beetles.</title>
        <authorList>
            <person name="Li H.S."/>
            <person name="Tang X.F."/>
            <person name="Huang Y.H."/>
            <person name="Xu Z.Y."/>
            <person name="Chen M.L."/>
            <person name="Du X.Y."/>
            <person name="Qiu B.Y."/>
            <person name="Chen P.T."/>
            <person name="Zhang W."/>
            <person name="Slipinski A."/>
            <person name="Escalona H.E."/>
            <person name="Waterhouse R.M."/>
            <person name="Zwick A."/>
            <person name="Pang H."/>
        </authorList>
    </citation>
    <scope>NUCLEOTIDE SEQUENCE [LARGE SCALE GENOMIC DNA]</scope>
    <source>
        <strain evidence="2">SYSU2018</strain>
    </source>
</reference>
<accession>A0ABD2N9D3</accession>
<evidence type="ECO:0000313" key="3">
    <source>
        <dbReference type="Proteomes" id="UP001516400"/>
    </source>
</evidence>
<dbReference type="InterPro" id="IPR039361">
    <property type="entry name" value="Cyclin"/>
</dbReference>
<comment type="caution">
    <text evidence="2">The sequence shown here is derived from an EMBL/GenBank/DDBJ whole genome shotgun (WGS) entry which is preliminary data.</text>
</comment>
<dbReference type="EMBL" id="JABFTP020000083">
    <property type="protein sequence ID" value="KAL3274985.1"/>
    <property type="molecule type" value="Genomic_DNA"/>
</dbReference>
<dbReference type="PANTHER" id="PTHR10177">
    <property type="entry name" value="CYCLINS"/>
    <property type="match status" value="1"/>
</dbReference>
<evidence type="ECO:0000313" key="2">
    <source>
        <dbReference type="EMBL" id="KAL3274985.1"/>
    </source>
</evidence>
<gene>
    <name evidence="2" type="ORF">HHI36_019759</name>
</gene>
<evidence type="ECO:0000259" key="1">
    <source>
        <dbReference type="Pfam" id="PF00134"/>
    </source>
</evidence>
<dbReference type="Gene3D" id="1.10.472.10">
    <property type="entry name" value="Cyclin-like"/>
    <property type="match status" value="2"/>
</dbReference>
<dbReference type="InterPro" id="IPR036915">
    <property type="entry name" value="Cyclin-like_sf"/>
</dbReference>
<proteinExistence type="predicted"/>